<dbReference type="InterPro" id="IPR013219">
    <property type="entry name" value="Ribosomal_mS33"/>
</dbReference>
<evidence type="ECO:0000313" key="9">
    <source>
        <dbReference type="Proteomes" id="UP000310158"/>
    </source>
</evidence>
<keyword evidence="9" id="KW-1185">Reference proteome</keyword>
<gene>
    <name evidence="8" type="ORF">EW146_g102</name>
</gene>
<dbReference type="AlphaFoldDB" id="A0A4S4M8B2"/>
<comment type="similarity">
    <text evidence="2">Belongs to the mitochondrion-specific ribosomal protein mS33 family.</text>
</comment>
<dbReference type="Proteomes" id="UP000310158">
    <property type="component" value="Unassembled WGS sequence"/>
</dbReference>
<accession>A0A4S4M8B2</accession>
<proteinExistence type="inferred from homology"/>
<evidence type="ECO:0000256" key="3">
    <source>
        <dbReference type="ARBA" id="ARBA00022980"/>
    </source>
</evidence>
<dbReference type="EMBL" id="SGPL01000002">
    <property type="protein sequence ID" value="THH21459.1"/>
    <property type="molecule type" value="Genomic_DNA"/>
</dbReference>
<evidence type="ECO:0000256" key="7">
    <source>
        <dbReference type="SAM" id="MobiDB-lite"/>
    </source>
</evidence>
<comment type="subcellular location">
    <subcellularLocation>
        <location evidence="1">Mitochondrion</location>
    </subcellularLocation>
</comment>
<feature type="compositionally biased region" description="Basic and acidic residues" evidence="7">
    <location>
        <begin position="95"/>
        <end position="106"/>
    </location>
</feature>
<evidence type="ECO:0000256" key="2">
    <source>
        <dbReference type="ARBA" id="ARBA00008970"/>
    </source>
</evidence>
<dbReference type="PANTHER" id="PTHR13362:SF2">
    <property type="entry name" value="SMALL RIBOSOMAL SUBUNIT PROTEIN MS33"/>
    <property type="match status" value="1"/>
</dbReference>
<keyword evidence="3" id="KW-0689">Ribosomal protein</keyword>
<dbReference type="Pfam" id="PF08293">
    <property type="entry name" value="MRP-S33"/>
    <property type="match status" value="1"/>
</dbReference>
<dbReference type="OrthoDB" id="2257454at2759"/>
<evidence type="ECO:0000313" key="8">
    <source>
        <dbReference type="EMBL" id="THH21459.1"/>
    </source>
</evidence>
<evidence type="ECO:0000256" key="5">
    <source>
        <dbReference type="ARBA" id="ARBA00023274"/>
    </source>
</evidence>
<feature type="region of interest" description="Disordered" evidence="7">
    <location>
        <begin position="76"/>
        <end position="106"/>
    </location>
</feature>
<keyword evidence="4" id="KW-0496">Mitochondrion</keyword>
<sequence length="106" mass="12162">MASVAPSRLAALTRLRCSIFQASYNPTSQRTGAKYLRRRLQGPSMMQYYPQQVSFAALNHENPGWNLVDPVEQQRFQDVEDRKIRGKGAPKKAKNKGESRRANRKR</sequence>
<protein>
    <recommendedName>
        <fullName evidence="6">Small ribosomal subunit protein mS33</fullName>
    </recommendedName>
</protein>
<evidence type="ECO:0000256" key="6">
    <source>
        <dbReference type="ARBA" id="ARBA00035132"/>
    </source>
</evidence>
<dbReference type="GO" id="GO:0005840">
    <property type="term" value="C:ribosome"/>
    <property type="evidence" value="ECO:0007669"/>
    <property type="project" value="UniProtKB-KW"/>
</dbReference>
<comment type="caution">
    <text evidence="8">The sequence shown here is derived from an EMBL/GenBank/DDBJ whole genome shotgun (WGS) entry which is preliminary data.</text>
</comment>
<dbReference type="GO" id="GO:1990904">
    <property type="term" value="C:ribonucleoprotein complex"/>
    <property type="evidence" value="ECO:0007669"/>
    <property type="project" value="UniProtKB-KW"/>
</dbReference>
<dbReference type="GO" id="GO:0005739">
    <property type="term" value="C:mitochondrion"/>
    <property type="evidence" value="ECO:0007669"/>
    <property type="project" value="UniProtKB-SubCell"/>
</dbReference>
<evidence type="ECO:0000256" key="4">
    <source>
        <dbReference type="ARBA" id="ARBA00023128"/>
    </source>
</evidence>
<name>A0A4S4M8B2_9AGAM</name>
<feature type="compositionally biased region" description="Basic residues" evidence="7">
    <location>
        <begin position="84"/>
        <end position="94"/>
    </location>
</feature>
<reference evidence="8 9" key="1">
    <citation type="submission" date="2019-02" db="EMBL/GenBank/DDBJ databases">
        <title>Genome sequencing of the rare red list fungi Bondarzewia mesenterica.</title>
        <authorList>
            <person name="Buettner E."/>
            <person name="Kellner H."/>
        </authorList>
    </citation>
    <scope>NUCLEOTIDE SEQUENCE [LARGE SCALE GENOMIC DNA]</scope>
    <source>
        <strain evidence="8 9">DSM 108281</strain>
    </source>
</reference>
<dbReference type="PANTHER" id="PTHR13362">
    <property type="entry name" value="MITOCHONDRIAL RIBOSOMAL PROTEIN S33"/>
    <property type="match status" value="1"/>
</dbReference>
<keyword evidence="5" id="KW-0687">Ribonucleoprotein</keyword>
<organism evidence="8 9">
    <name type="scientific">Bondarzewia mesenterica</name>
    <dbReference type="NCBI Taxonomy" id="1095465"/>
    <lineage>
        <taxon>Eukaryota</taxon>
        <taxon>Fungi</taxon>
        <taxon>Dikarya</taxon>
        <taxon>Basidiomycota</taxon>
        <taxon>Agaricomycotina</taxon>
        <taxon>Agaricomycetes</taxon>
        <taxon>Russulales</taxon>
        <taxon>Bondarzewiaceae</taxon>
        <taxon>Bondarzewia</taxon>
    </lineage>
</organism>
<evidence type="ECO:0000256" key="1">
    <source>
        <dbReference type="ARBA" id="ARBA00004173"/>
    </source>
</evidence>